<name>A0A4C1XLV9_EUMVA</name>
<gene>
    <name evidence="1" type="ORF">EVAR_25144_1</name>
</gene>
<organism evidence="1 2">
    <name type="scientific">Eumeta variegata</name>
    <name type="common">Bagworm moth</name>
    <name type="synonym">Eumeta japonica</name>
    <dbReference type="NCBI Taxonomy" id="151549"/>
    <lineage>
        <taxon>Eukaryota</taxon>
        <taxon>Metazoa</taxon>
        <taxon>Ecdysozoa</taxon>
        <taxon>Arthropoda</taxon>
        <taxon>Hexapoda</taxon>
        <taxon>Insecta</taxon>
        <taxon>Pterygota</taxon>
        <taxon>Neoptera</taxon>
        <taxon>Endopterygota</taxon>
        <taxon>Lepidoptera</taxon>
        <taxon>Glossata</taxon>
        <taxon>Ditrysia</taxon>
        <taxon>Tineoidea</taxon>
        <taxon>Psychidae</taxon>
        <taxon>Oiketicinae</taxon>
        <taxon>Eumeta</taxon>
    </lineage>
</organism>
<dbReference type="EMBL" id="BGZK01000884">
    <property type="protein sequence ID" value="GBP63992.1"/>
    <property type="molecule type" value="Genomic_DNA"/>
</dbReference>
<evidence type="ECO:0000313" key="2">
    <source>
        <dbReference type="Proteomes" id="UP000299102"/>
    </source>
</evidence>
<accession>A0A4C1XLV9</accession>
<sequence>MTGCTSRRTAPTTRVACFTDKFHFRSLSNTNILNSYNNSTSTAGHRRPCRIPLCVTIRHLESLAVRDHEQSCTSAEQLAGLRVAVARGAIYTPPRKSKLLQQSIDKNRAPSTKRFCTWRVLYYYELTRNHFVDPKGVMLNQQKQEMCGVHKHILVQQHGGLWSNHLLTEIRTLTIVCYGNRLYSYSENIRRCRSVDVPGDLAQ</sequence>
<comment type="caution">
    <text evidence="1">The sequence shown here is derived from an EMBL/GenBank/DDBJ whole genome shotgun (WGS) entry which is preliminary data.</text>
</comment>
<evidence type="ECO:0000313" key="1">
    <source>
        <dbReference type="EMBL" id="GBP63992.1"/>
    </source>
</evidence>
<proteinExistence type="predicted"/>
<keyword evidence="2" id="KW-1185">Reference proteome</keyword>
<dbReference type="AlphaFoldDB" id="A0A4C1XLV9"/>
<reference evidence="1 2" key="1">
    <citation type="journal article" date="2019" name="Commun. Biol.">
        <title>The bagworm genome reveals a unique fibroin gene that provides high tensile strength.</title>
        <authorList>
            <person name="Kono N."/>
            <person name="Nakamura H."/>
            <person name="Ohtoshi R."/>
            <person name="Tomita M."/>
            <person name="Numata K."/>
            <person name="Arakawa K."/>
        </authorList>
    </citation>
    <scope>NUCLEOTIDE SEQUENCE [LARGE SCALE GENOMIC DNA]</scope>
</reference>
<dbReference type="Proteomes" id="UP000299102">
    <property type="component" value="Unassembled WGS sequence"/>
</dbReference>
<protein>
    <submittedName>
        <fullName evidence="1">Uncharacterized protein</fullName>
    </submittedName>
</protein>